<reference evidence="4" key="1">
    <citation type="submission" date="2023-06" db="EMBL/GenBank/DDBJ databases">
        <title>Male Hemibagrus guttatus genome.</title>
        <authorList>
            <person name="Bian C."/>
        </authorList>
    </citation>
    <scope>NUCLEOTIDE SEQUENCE</scope>
    <source>
        <strain evidence="4">Male_cb2023</strain>
        <tissue evidence="4">Muscle</tissue>
    </source>
</reference>
<dbReference type="SUPFAM" id="SSF56672">
    <property type="entry name" value="DNA/RNA polymerases"/>
    <property type="match status" value="1"/>
</dbReference>
<dbReference type="InterPro" id="IPR053134">
    <property type="entry name" value="RNA-dir_DNA_polymerase"/>
</dbReference>
<proteinExistence type="inferred from homology"/>
<evidence type="ECO:0000313" key="4">
    <source>
        <dbReference type="EMBL" id="KAK3506445.1"/>
    </source>
</evidence>
<dbReference type="AlphaFoldDB" id="A0AAE0UHQ1"/>
<keyword evidence="5" id="KW-1185">Reference proteome</keyword>
<dbReference type="InterPro" id="IPR043502">
    <property type="entry name" value="DNA/RNA_pol_sf"/>
</dbReference>
<dbReference type="Gene3D" id="3.30.70.270">
    <property type="match status" value="1"/>
</dbReference>
<dbReference type="InterPro" id="IPR000477">
    <property type="entry name" value="RT_dom"/>
</dbReference>
<evidence type="ECO:0000256" key="1">
    <source>
        <dbReference type="ARBA" id="ARBA00010879"/>
    </source>
</evidence>
<dbReference type="GO" id="GO:0004523">
    <property type="term" value="F:RNA-DNA hybrid ribonuclease activity"/>
    <property type="evidence" value="ECO:0007669"/>
    <property type="project" value="UniProtKB-EC"/>
</dbReference>
<protein>
    <recommendedName>
        <fullName evidence="2">ribonuclease H</fullName>
        <ecNumber evidence="2">3.1.26.4</ecNumber>
    </recommendedName>
</protein>
<dbReference type="PANTHER" id="PTHR24559:SF440">
    <property type="entry name" value="RIBONUCLEASE H"/>
    <property type="match status" value="1"/>
</dbReference>
<name>A0AAE0UHQ1_9TELE</name>
<accession>A0AAE0UHQ1</accession>
<evidence type="ECO:0000259" key="3">
    <source>
        <dbReference type="PROSITE" id="PS50878"/>
    </source>
</evidence>
<dbReference type="EMBL" id="JAUCMX010000031">
    <property type="protein sequence ID" value="KAK3506445.1"/>
    <property type="molecule type" value="Genomic_DNA"/>
</dbReference>
<dbReference type="Proteomes" id="UP001274896">
    <property type="component" value="Unassembled WGS sequence"/>
</dbReference>
<dbReference type="PROSITE" id="PS50878">
    <property type="entry name" value="RT_POL"/>
    <property type="match status" value="1"/>
</dbReference>
<dbReference type="EC" id="3.1.26.4" evidence="2"/>
<dbReference type="CDD" id="cd01647">
    <property type="entry name" value="RT_LTR"/>
    <property type="match status" value="1"/>
</dbReference>
<dbReference type="PANTHER" id="PTHR24559">
    <property type="entry name" value="TRANSPOSON TY3-I GAG-POL POLYPROTEIN"/>
    <property type="match status" value="1"/>
</dbReference>
<sequence length="340" mass="38320">CTLRTCLARALPPYPYPMNCLRQANRAIHDYTLHFRTLAASSGWNEGYLLTPHPSAAPQHQNLCRRTSTDYWLSNANVVYTKGYACTVEKMTTSSKPAQPILHTQQETALLGSTTIESPVSSTQANVPGEYQDYQDVFSQMAAMKLPPHRPWDCAIDLLPGAKFPKRRVHPLSILENNAMKEYISEALQQGFIQPSTSPVASSFFFVAKKDGGLRPCIDYRVLNFQGKICLPSTLTTASSTPRVKFAYPLPLVPAAFTFSPKLDLRSAYNLIRIRRGDEWKTTFITPSGHCEYLVMPYGISNAPSVFQSFMNEIFQDMLHRFVIVYIDDILIYSPIFLIM</sequence>
<dbReference type="InterPro" id="IPR043128">
    <property type="entry name" value="Rev_trsase/Diguanyl_cyclase"/>
</dbReference>
<feature type="domain" description="Reverse transcriptase" evidence="3">
    <location>
        <begin position="188"/>
        <end position="340"/>
    </location>
</feature>
<comment type="caution">
    <text evidence="4">The sequence shown here is derived from an EMBL/GenBank/DDBJ whole genome shotgun (WGS) entry which is preliminary data.</text>
</comment>
<organism evidence="4 5">
    <name type="scientific">Hemibagrus guttatus</name>
    <dbReference type="NCBI Taxonomy" id="175788"/>
    <lineage>
        <taxon>Eukaryota</taxon>
        <taxon>Metazoa</taxon>
        <taxon>Chordata</taxon>
        <taxon>Craniata</taxon>
        <taxon>Vertebrata</taxon>
        <taxon>Euteleostomi</taxon>
        <taxon>Actinopterygii</taxon>
        <taxon>Neopterygii</taxon>
        <taxon>Teleostei</taxon>
        <taxon>Ostariophysi</taxon>
        <taxon>Siluriformes</taxon>
        <taxon>Bagridae</taxon>
        <taxon>Hemibagrus</taxon>
    </lineage>
</organism>
<gene>
    <name evidence="4" type="ORF">QTP70_017064</name>
</gene>
<comment type="similarity">
    <text evidence="1">Belongs to the beta type-B retroviral polymerase family. HERV class-II K(HML-2) pol subfamily.</text>
</comment>
<feature type="non-terminal residue" evidence="4">
    <location>
        <position position="340"/>
    </location>
</feature>
<evidence type="ECO:0000256" key="2">
    <source>
        <dbReference type="ARBA" id="ARBA00012180"/>
    </source>
</evidence>
<evidence type="ECO:0000313" key="5">
    <source>
        <dbReference type="Proteomes" id="UP001274896"/>
    </source>
</evidence>
<dbReference type="Pfam" id="PF00078">
    <property type="entry name" value="RVT_1"/>
    <property type="match status" value="1"/>
</dbReference>
<dbReference type="Gene3D" id="3.10.10.10">
    <property type="entry name" value="HIV Type 1 Reverse Transcriptase, subunit A, domain 1"/>
    <property type="match status" value="1"/>
</dbReference>